<proteinExistence type="predicted"/>
<accession>A0ABQ4NU39</accession>
<sequence>MGFVLRLSKRCPSRNPSYIDRLHCNDADTDLVSGTKVSPLPAGLPLQENWKNFVNRETQMMTSIEVSASPCFAQLIIQRLESHRVESIKASSEYCKGNPCGYRVT</sequence>
<protein>
    <recommendedName>
        <fullName evidence="3">Transposase</fullName>
    </recommendedName>
</protein>
<organism evidence="1 2">
    <name type="scientific">Shewanella sairae</name>
    <dbReference type="NCBI Taxonomy" id="190310"/>
    <lineage>
        <taxon>Bacteria</taxon>
        <taxon>Pseudomonadati</taxon>
        <taxon>Pseudomonadota</taxon>
        <taxon>Gammaproteobacteria</taxon>
        <taxon>Alteromonadales</taxon>
        <taxon>Shewanellaceae</taxon>
        <taxon>Shewanella</taxon>
    </lineage>
</organism>
<evidence type="ECO:0000313" key="1">
    <source>
        <dbReference type="EMBL" id="GIU02736.1"/>
    </source>
</evidence>
<gene>
    <name evidence="1" type="ORF">TUM4438_46750</name>
</gene>
<dbReference type="Proteomes" id="UP000887104">
    <property type="component" value="Unassembled WGS sequence"/>
</dbReference>
<dbReference type="EMBL" id="BPEY01000388">
    <property type="protein sequence ID" value="GIU02736.1"/>
    <property type="molecule type" value="Genomic_DNA"/>
</dbReference>
<comment type="caution">
    <text evidence="1">The sequence shown here is derived from an EMBL/GenBank/DDBJ whole genome shotgun (WGS) entry which is preliminary data.</text>
</comment>
<name>A0ABQ4NU39_9GAMM</name>
<keyword evidence="2" id="KW-1185">Reference proteome</keyword>
<reference evidence="1" key="1">
    <citation type="submission" date="2021-05" db="EMBL/GenBank/DDBJ databases">
        <title>Molecular characterization for Shewanella algae harboring chromosomal blaOXA-55-like strains isolated from clinical and environment sample.</title>
        <authorList>
            <person name="Ohama Y."/>
            <person name="Aoki K."/>
            <person name="Harada S."/>
            <person name="Moriya K."/>
            <person name="Ishii Y."/>
            <person name="Tateda K."/>
        </authorList>
    </citation>
    <scope>NUCLEOTIDE SEQUENCE</scope>
    <source>
        <strain evidence="1">JCM 11563</strain>
    </source>
</reference>
<evidence type="ECO:0000313" key="2">
    <source>
        <dbReference type="Proteomes" id="UP000887104"/>
    </source>
</evidence>
<evidence type="ECO:0008006" key="3">
    <source>
        <dbReference type="Google" id="ProtNLM"/>
    </source>
</evidence>